<dbReference type="Pfam" id="PF04230">
    <property type="entry name" value="PS_pyruv_trans"/>
    <property type="match status" value="1"/>
</dbReference>
<name>A0A938WRB7_9BACT</name>
<comment type="caution">
    <text evidence="2">The sequence shown here is derived from an EMBL/GenBank/DDBJ whole genome shotgun (WGS) entry which is preliminary data.</text>
</comment>
<evidence type="ECO:0000259" key="1">
    <source>
        <dbReference type="Pfam" id="PF04230"/>
    </source>
</evidence>
<sequence>MDVKVITRHGPSNYGSLLQSIATLEILGRLGVSAKIIDYQRKDERGLKATLAQVRLKKAYAGNVLKKVLYVMVRFPMESMARARFDRMRTRYLRMTGRVSDTEGLAKLQADAFITGSDQVWGPLYNGKYDPAYFLSFVKEGKKLAYAASFGKTRFNDETVAEYKHWLSLYDAIAVREDSAVQLLDEWGIRCKGQVLDPTLMLDGGQWSRMIRKEINGDYILVYQIHNDVNLNRYAMELSRRTGLPLVRVSPHLHQARRGGKFVWCPDIPDFLAYVKNCRCLVTDSFHGTCFAINFNRPFMEVLPNTSTGSRNQSILKLTGLENRIVKDFNDFSLFDEKIDYAKVNTILERERSASLDILKNLLGL</sequence>
<reference evidence="2 3" key="1">
    <citation type="journal article" date="2021" name="Sci. Rep.">
        <title>The distribution of antibiotic resistance genes in chicken gut microbiota commensals.</title>
        <authorList>
            <person name="Juricova H."/>
            <person name="Matiasovicova J."/>
            <person name="Kubasova T."/>
            <person name="Cejkova D."/>
            <person name="Rychlik I."/>
        </authorList>
    </citation>
    <scope>NUCLEOTIDE SEQUENCE [LARGE SCALE GENOMIC DNA]</scope>
    <source>
        <strain evidence="2 3">An819</strain>
    </source>
</reference>
<evidence type="ECO:0000313" key="2">
    <source>
        <dbReference type="EMBL" id="MBM6662939.1"/>
    </source>
</evidence>
<protein>
    <submittedName>
        <fullName evidence="2">Polysaccharide pyruvyl transferase family protein</fullName>
    </submittedName>
</protein>
<dbReference type="Proteomes" id="UP000764045">
    <property type="component" value="Unassembled WGS sequence"/>
</dbReference>
<keyword evidence="3" id="KW-1185">Reference proteome</keyword>
<organism evidence="2 3">
    <name type="scientific">Marseilla massiliensis</name>
    <dbReference type="NCBI Taxonomy" id="1841864"/>
    <lineage>
        <taxon>Bacteria</taxon>
        <taxon>Pseudomonadati</taxon>
        <taxon>Bacteroidota</taxon>
        <taxon>Bacteroidia</taxon>
        <taxon>Bacteroidales</taxon>
        <taxon>Prevotellaceae</taxon>
        <taxon>Marseilla</taxon>
    </lineage>
</organism>
<dbReference type="EMBL" id="JACJJL010000035">
    <property type="protein sequence ID" value="MBM6662939.1"/>
    <property type="molecule type" value="Genomic_DNA"/>
</dbReference>
<keyword evidence="2" id="KW-0808">Transferase</keyword>
<evidence type="ECO:0000313" key="3">
    <source>
        <dbReference type="Proteomes" id="UP000764045"/>
    </source>
</evidence>
<proteinExistence type="predicted"/>
<accession>A0A938WRB7</accession>
<feature type="domain" description="Polysaccharide pyruvyl transferase" evidence="1">
    <location>
        <begin position="13"/>
        <end position="300"/>
    </location>
</feature>
<dbReference type="AlphaFoldDB" id="A0A938WRB7"/>
<gene>
    <name evidence="2" type="ORF">H6B30_14520</name>
</gene>
<dbReference type="GO" id="GO:0016740">
    <property type="term" value="F:transferase activity"/>
    <property type="evidence" value="ECO:0007669"/>
    <property type="project" value="UniProtKB-KW"/>
</dbReference>
<dbReference type="InterPro" id="IPR007345">
    <property type="entry name" value="Polysacch_pyruvyl_Trfase"/>
</dbReference>
<dbReference type="RefSeq" id="WP_205111852.1">
    <property type="nucleotide sequence ID" value="NZ_JACJJL010000035.1"/>
</dbReference>